<dbReference type="PANTHER" id="PTHR21601:SF0">
    <property type="entry name" value="PROTEIN SPA2-RELATED"/>
    <property type="match status" value="1"/>
</dbReference>
<sequence>MERIAPRYCLEMQDYIISKVGQSRFEAQRRRPGKLERLSTLQFQELSTDVYDELNRRLNPNESMPFLPVRDHYHPKRNQARQKLATLSESKFVDLVSDVHTELIRRYPQNTQSAPSRPYPNTSSVQGSFYSLPQQNGSTTSFTNPQQYYTNRAASPSVAPYNRQDSHDRGIKGRAGSNGRNPNESTEYLQNYPARSISDASSRSNQHLEEIEKIRNEYEMKLSAMRKRIGQLEGDMMNMRVGKNEEAGEEVNRLENLNSKLNLRIEKLDSDLSRVRSQNEQLRSKVESLTEENLKLMNNNGDLSTKLKEAKSKIRKLQARSVYARDHEDKELAEQPKMPNSEGAIKPSTITSYQQAIDGLLLAARSQESTSEISNYMDMIRSSCNQFNADVNKYLSNNARDPRSYPLDSSIKDNQLPDILNQLDSRLDGLRNSVDSHINSMGISPISLLESTASHLTTTIVALAKLVGVGKPTDDGDGASQNGQDEATENEEARKLIWLKDYLDDKTDRMIHGIQDMLSLLRTELNSEKLFYTLDDVIKTTDMTVNACRPIFTEARDNANMIPKSFTYFESEHSVKVLDMMTTTHLKLADLKNDIDDALALTGNNSLHDPIVIEFMDDITFKRNLTDALFDLARVNKQLVQLFE</sequence>
<comment type="caution">
    <text evidence="3">The sequence shown here is derived from an EMBL/GenBank/DDBJ whole genome shotgun (WGS) entry which is preliminary data.</text>
</comment>
<organism evidence="3 4">
    <name type="scientific">Mycoemilia scoparia</name>
    <dbReference type="NCBI Taxonomy" id="417184"/>
    <lineage>
        <taxon>Eukaryota</taxon>
        <taxon>Fungi</taxon>
        <taxon>Fungi incertae sedis</taxon>
        <taxon>Zoopagomycota</taxon>
        <taxon>Kickxellomycotina</taxon>
        <taxon>Kickxellomycetes</taxon>
        <taxon>Kickxellales</taxon>
        <taxon>Kickxellaceae</taxon>
        <taxon>Mycoemilia</taxon>
    </lineage>
</organism>
<evidence type="ECO:0000313" key="4">
    <source>
        <dbReference type="Proteomes" id="UP001150538"/>
    </source>
</evidence>
<dbReference type="Proteomes" id="UP001150538">
    <property type="component" value="Unassembled WGS sequence"/>
</dbReference>
<accession>A0A9W8DX02</accession>
<dbReference type="Pfam" id="PF23742">
    <property type="entry name" value="VBS_C3G9"/>
    <property type="match status" value="1"/>
</dbReference>
<dbReference type="InterPro" id="IPR013724">
    <property type="entry name" value="GIT_SHD"/>
</dbReference>
<gene>
    <name evidence="3" type="primary">SPA2</name>
    <name evidence="3" type="ORF">H4219_000510</name>
</gene>
<feature type="region of interest" description="Disordered" evidence="1">
    <location>
        <begin position="107"/>
        <end position="207"/>
    </location>
</feature>
<dbReference type="InterPro" id="IPR039892">
    <property type="entry name" value="Spa2/Sph1"/>
</dbReference>
<dbReference type="GO" id="GO:0005078">
    <property type="term" value="F:MAP-kinase scaffold activity"/>
    <property type="evidence" value="ECO:0007669"/>
    <property type="project" value="TreeGrafter"/>
</dbReference>
<dbReference type="OrthoDB" id="5588096at2759"/>
<proteinExistence type="predicted"/>
<feature type="compositionally biased region" description="Polar residues" evidence="1">
    <location>
        <begin position="178"/>
        <end position="189"/>
    </location>
</feature>
<dbReference type="InterPro" id="IPR056439">
    <property type="entry name" value="VBS_C3G9"/>
</dbReference>
<dbReference type="SMART" id="SM00555">
    <property type="entry name" value="GIT"/>
    <property type="match status" value="2"/>
</dbReference>
<feature type="domain" description="GIT Spa2 homology (SHD)" evidence="2">
    <location>
        <begin position="80"/>
        <end position="110"/>
    </location>
</feature>
<keyword evidence="4" id="KW-1185">Reference proteome</keyword>
<dbReference type="AlphaFoldDB" id="A0A9W8DX02"/>
<dbReference type="PANTHER" id="PTHR21601">
    <property type="entry name" value="SPA2 PROTEIN"/>
    <property type="match status" value="1"/>
</dbReference>
<evidence type="ECO:0000256" key="1">
    <source>
        <dbReference type="SAM" id="MobiDB-lite"/>
    </source>
</evidence>
<feature type="compositionally biased region" description="Polar residues" evidence="1">
    <location>
        <begin position="108"/>
        <end position="154"/>
    </location>
</feature>
<feature type="domain" description="GIT Spa2 homology (SHD)" evidence="2">
    <location>
        <begin position="31"/>
        <end position="61"/>
    </location>
</feature>
<dbReference type="Pfam" id="PF08518">
    <property type="entry name" value="GIT_SHD"/>
    <property type="match status" value="2"/>
</dbReference>
<protein>
    <submittedName>
        <fullName evidence="3">Component of the polarisome</fullName>
    </submittedName>
</protein>
<name>A0A9W8DX02_9FUNG</name>
<evidence type="ECO:0000259" key="2">
    <source>
        <dbReference type="SMART" id="SM00555"/>
    </source>
</evidence>
<dbReference type="EMBL" id="JANBPU010000003">
    <property type="protein sequence ID" value="KAJ1921777.1"/>
    <property type="molecule type" value="Genomic_DNA"/>
</dbReference>
<reference evidence="3" key="1">
    <citation type="submission" date="2022-07" db="EMBL/GenBank/DDBJ databases">
        <title>Phylogenomic reconstructions and comparative analyses of Kickxellomycotina fungi.</title>
        <authorList>
            <person name="Reynolds N.K."/>
            <person name="Stajich J.E."/>
            <person name="Barry K."/>
            <person name="Grigoriev I.V."/>
            <person name="Crous P."/>
            <person name="Smith M.E."/>
        </authorList>
    </citation>
    <scope>NUCLEOTIDE SEQUENCE</scope>
    <source>
        <strain evidence="3">NBRC 100468</strain>
    </source>
</reference>
<evidence type="ECO:0000313" key="3">
    <source>
        <dbReference type="EMBL" id="KAJ1921777.1"/>
    </source>
</evidence>